<reference evidence="12 13" key="1">
    <citation type="submission" date="2024-01" db="EMBL/GenBank/DDBJ databases">
        <title>The genomes of 5 underutilized Papilionoideae crops provide insights into root nodulation and disease resistanc.</title>
        <authorList>
            <person name="Yuan L."/>
        </authorList>
    </citation>
    <scope>NUCLEOTIDE SEQUENCE [LARGE SCALE GENOMIC DNA]</scope>
    <source>
        <strain evidence="12">ZHUSHIDOU_FW_LH</strain>
        <tissue evidence="12">Leaf</tissue>
    </source>
</reference>
<keyword evidence="8" id="KW-0539">Nucleus</keyword>
<dbReference type="GO" id="GO:0000398">
    <property type="term" value="P:mRNA splicing, via spliceosome"/>
    <property type="evidence" value="ECO:0007669"/>
    <property type="project" value="TreeGrafter"/>
</dbReference>
<dbReference type="GO" id="GO:0070990">
    <property type="term" value="F:snRNP binding"/>
    <property type="evidence" value="ECO:0007669"/>
    <property type="project" value="TreeGrafter"/>
</dbReference>
<evidence type="ECO:0000256" key="8">
    <source>
        <dbReference type="ARBA" id="ARBA00023242"/>
    </source>
</evidence>
<keyword evidence="4" id="KW-0963">Cytoplasm</keyword>
<dbReference type="Proteomes" id="UP001372338">
    <property type="component" value="Unassembled WGS sequence"/>
</dbReference>
<evidence type="ECO:0000313" key="12">
    <source>
        <dbReference type="EMBL" id="KAK7259612.1"/>
    </source>
</evidence>
<evidence type="ECO:0000256" key="7">
    <source>
        <dbReference type="ARBA" id="ARBA00023187"/>
    </source>
</evidence>
<dbReference type="Gene3D" id="2.30.30.100">
    <property type="match status" value="1"/>
</dbReference>
<dbReference type="GO" id="GO:0005685">
    <property type="term" value="C:U1 snRNP"/>
    <property type="evidence" value="ECO:0007669"/>
    <property type="project" value="TreeGrafter"/>
</dbReference>
<keyword evidence="5" id="KW-0507">mRNA processing</keyword>
<dbReference type="GO" id="GO:0071004">
    <property type="term" value="C:U2-type prespliceosome"/>
    <property type="evidence" value="ECO:0007669"/>
    <property type="project" value="TreeGrafter"/>
</dbReference>
<dbReference type="EMBL" id="JAYWIO010000005">
    <property type="protein sequence ID" value="KAK7259612.1"/>
    <property type="molecule type" value="Genomic_DNA"/>
</dbReference>
<dbReference type="SMART" id="SM00651">
    <property type="entry name" value="Sm"/>
    <property type="match status" value="1"/>
</dbReference>
<dbReference type="GO" id="GO:0005687">
    <property type="term" value="C:U4 snRNP"/>
    <property type="evidence" value="ECO:0007669"/>
    <property type="project" value="TreeGrafter"/>
</dbReference>
<protein>
    <recommendedName>
        <fullName evidence="10">Sm protein B</fullName>
    </recommendedName>
</protein>
<evidence type="ECO:0000256" key="4">
    <source>
        <dbReference type="ARBA" id="ARBA00022490"/>
    </source>
</evidence>
<evidence type="ECO:0000313" key="13">
    <source>
        <dbReference type="Proteomes" id="UP001372338"/>
    </source>
</evidence>
<evidence type="ECO:0000256" key="5">
    <source>
        <dbReference type="ARBA" id="ARBA00022664"/>
    </source>
</evidence>
<evidence type="ECO:0000256" key="3">
    <source>
        <dbReference type="ARBA" id="ARBA00009123"/>
    </source>
</evidence>
<evidence type="ECO:0000256" key="10">
    <source>
        <dbReference type="ARBA" id="ARBA00041355"/>
    </source>
</evidence>
<dbReference type="GO" id="GO:0003723">
    <property type="term" value="F:RNA binding"/>
    <property type="evidence" value="ECO:0007669"/>
    <property type="project" value="UniProtKB-KW"/>
</dbReference>
<dbReference type="Pfam" id="PF01423">
    <property type="entry name" value="LSM"/>
    <property type="match status" value="1"/>
</dbReference>
<evidence type="ECO:0000256" key="6">
    <source>
        <dbReference type="ARBA" id="ARBA00022884"/>
    </source>
</evidence>
<organism evidence="12 13">
    <name type="scientific">Crotalaria pallida</name>
    <name type="common">Smooth rattlebox</name>
    <name type="synonym">Crotalaria striata</name>
    <dbReference type="NCBI Taxonomy" id="3830"/>
    <lineage>
        <taxon>Eukaryota</taxon>
        <taxon>Viridiplantae</taxon>
        <taxon>Streptophyta</taxon>
        <taxon>Embryophyta</taxon>
        <taxon>Tracheophyta</taxon>
        <taxon>Spermatophyta</taxon>
        <taxon>Magnoliopsida</taxon>
        <taxon>eudicotyledons</taxon>
        <taxon>Gunneridae</taxon>
        <taxon>Pentapetalae</taxon>
        <taxon>rosids</taxon>
        <taxon>fabids</taxon>
        <taxon>Fabales</taxon>
        <taxon>Fabaceae</taxon>
        <taxon>Papilionoideae</taxon>
        <taxon>50 kb inversion clade</taxon>
        <taxon>genistoids sensu lato</taxon>
        <taxon>core genistoids</taxon>
        <taxon>Crotalarieae</taxon>
        <taxon>Crotalaria</taxon>
    </lineage>
</organism>
<comment type="caution">
    <text evidence="12">The sequence shown here is derived from an EMBL/GenBank/DDBJ whole genome shotgun (WGS) entry which is preliminary data.</text>
</comment>
<dbReference type="SUPFAM" id="SSF50182">
    <property type="entry name" value="Sm-like ribonucleoproteins"/>
    <property type="match status" value="1"/>
</dbReference>
<comment type="similarity">
    <text evidence="3">Belongs to the snRNP SmB/SmN family.</text>
</comment>
<proteinExistence type="inferred from homology"/>
<dbReference type="PANTHER" id="PTHR10701">
    <property type="entry name" value="SMALL NUCLEAR RIBONUCLEOPROTEIN-ASSOCIATED PROTEIN B AND N"/>
    <property type="match status" value="1"/>
</dbReference>
<evidence type="ECO:0000256" key="1">
    <source>
        <dbReference type="ARBA" id="ARBA00004123"/>
    </source>
</evidence>
<dbReference type="AlphaFoldDB" id="A0AAN9HZ39"/>
<keyword evidence="13" id="KW-1185">Reference proteome</keyword>
<dbReference type="GO" id="GO:0071013">
    <property type="term" value="C:catalytic step 2 spliceosome"/>
    <property type="evidence" value="ECO:0007669"/>
    <property type="project" value="TreeGrafter"/>
</dbReference>
<evidence type="ECO:0000256" key="2">
    <source>
        <dbReference type="ARBA" id="ARBA00004496"/>
    </source>
</evidence>
<gene>
    <name evidence="12" type="ORF">RIF29_25222</name>
</gene>
<dbReference type="InterPro" id="IPR050914">
    <property type="entry name" value="snRNP_SmB/NAA38-like"/>
</dbReference>
<dbReference type="GO" id="GO:0046540">
    <property type="term" value="C:U4/U6 x U5 tri-snRNP complex"/>
    <property type="evidence" value="ECO:0007669"/>
    <property type="project" value="TreeGrafter"/>
</dbReference>
<accession>A0AAN9HZ39</accession>
<dbReference type="InterPro" id="IPR001163">
    <property type="entry name" value="Sm_dom_euk/arc"/>
</dbReference>
<comment type="subcellular location">
    <subcellularLocation>
        <location evidence="2">Cytoplasm</location>
    </subcellularLocation>
    <subcellularLocation>
        <location evidence="1">Nucleus</location>
    </subcellularLocation>
</comment>
<dbReference type="PROSITE" id="PS52002">
    <property type="entry name" value="SM"/>
    <property type="match status" value="1"/>
</dbReference>
<keyword evidence="7" id="KW-0508">mRNA splicing</keyword>
<dbReference type="GO" id="GO:0005686">
    <property type="term" value="C:U2 snRNP"/>
    <property type="evidence" value="ECO:0007669"/>
    <property type="project" value="TreeGrafter"/>
</dbReference>
<keyword evidence="6" id="KW-0694">RNA-binding</keyword>
<feature type="domain" description="Sm" evidence="11">
    <location>
        <begin position="4"/>
        <end position="70"/>
    </location>
</feature>
<dbReference type="GO" id="GO:0005737">
    <property type="term" value="C:cytoplasm"/>
    <property type="evidence" value="ECO:0007669"/>
    <property type="project" value="UniProtKB-SubCell"/>
</dbReference>
<dbReference type="CDD" id="cd01717">
    <property type="entry name" value="Sm_B"/>
    <property type="match status" value="1"/>
</dbReference>
<dbReference type="GO" id="GO:0005682">
    <property type="term" value="C:U5 snRNP"/>
    <property type="evidence" value="ECO:0007669"/>
    <property type="project" value="TreeGrafter"/>
</dbReference>
<dbReference type="PANTHER" id="PTHR10701:SF0">
    <property type="entry name" value="SMALL NUCLEAR RIBONUCLEOPROTEIN-ASSOCIATED PROTEIN B"/>
    <property type="match status" value="1"/>
</dbReference>
<keyword evidence="9" id="KW-0687">Ribonucleoprotein</keyword>
<dbReference type="InterPro" id="IPR047575">
    <property type="entry name" value="Sm"/>
</dbReference>
<sequence>MLMSKSSKILQFINYRMHVTIQDDHQLVGKFMAFNCHMNLVLDDCEEFRKLPPAKGKNPVEGGCCYGGGG</sequence>
<dbReference type="InterPro" id="IPR010920">
    <property type="entry name" value="LSM_dom_sf"/>
</dbReference>
<evidence type="ECO:0000259" key="11">
    <source>
        <dbReference type="PROSITE" id="PS52002"/>
    </source>
</evidence>
<name>A0AAN9HZ39_CROPI</name>
<evidence type="ECO:0000256" key="9">
    <source>
        <dbReference type="ARBA" id="ARBA00023274"/>
    </source>
</evidence>